<feature type="repeat" description="ANK" evidence="7">
    <location>
        <begin position="349"/>
        <end position="381"/>
    </location>
</feature>
<feature type="repeat" description="ANK" evidence="7">
    <location>
        <begin position="80"/>
        <end position="112"/>
    </location>
</feature>
<dbReference type="InterPro" id="IPR002110">
    <property type="entry name" value="Ankyrin_rpt"/>
</dbReference>
<evidence type="ECO:0000313" key="9">
    <source>
        <dbReference type="EMBL" id="KAJ5598680.1"/>
    </source>
</evidence>
<keyword evidence="4 8" id="KW-1133">Transmembrane helix</keyword>
<dbReference type="SUPFAM" id="SSF48403">
    <property type="entry name" value="Ankyrin repeat"/>
    <property type="match status" value="1"/>
</dbReference>
<comment type="subcellular location">
    <subcellularLocation>
        <location evidence="1">Membrane</location>
        <topology evidence="1">Multi-pass membrane protein</topology>
    </subcellularLocation>
</comment>
<evidence type="ECO:0000256" key="2">
    <source>
        <dbReference type="ARBA" id="ARBA00022692"/>
    </source>
</evidence>
<feature type="repeat" description="ANK" evidence="7">
    <location>
        <begin position="281"/>
        <end position="314"/>
    </location>
</feature>
<dbReference type="Proteomes" id="UP001213799">
    <property type="component" value="Unassembled WGS sequence"/>
</dbReference>
<dbReference type="GO" id="GO:0016020">
    <property type="term" value="C:membrane"/>
    <property type="evidence" value="ECO:0007669"/>
    <property type="project" value="UniProtKB-SubCell"/>
</dbReference>
<feature type="repeat" description="ANK" evidence="7">
    <location>
        <begin position="146"/>
        <end position="180"/>
    </location>
</feature>
<feature type="repeat" description="ANK" evidence="7">
    <location>
        <begin position="315"/>
        <end position="347"/>
    </location>
</feature>
<dbReference type="Gene3D" id="1.20.58.340">
    <property type="entry name" value="Magnesium transport protein CorA, transmembrane region"/>
    <property type="match status" value="1"/>
</dbReference>
<dbReference type="PROSITE" id="PS50297">
    <property type="entry name" value="ANK_REP_REGION"/>
    <property type="match status" value="7"/>
</dbReference>
<dbReference type="EMBL" id="JAQJAE010000004">
    <property type="protein sequence ID" value="KAJ5598680.1"/>
    <property type="molecule type" value="Genomic_DNA"/>
</dbReference>
<protein>
    <submittedName>
        <fullName evidence="9">Ankyrin-2</fullName>
    </submittedName>
</protein>
<reference evidence="9" key="1">
    <citation type="journal article" date="2023" name="IMA Fungus">
        <title>Comparative genomic study of the Penicillium genus elucidates a diverse pangenome and 15 lateral gene transfer events.</title>
        <authorList>
            <person name="Petersen C."/>
            <person name="Sorensen T."/>
            <person name="Nielsen M.R."/>
            <person name="Sondergaard T.E."/>
            <person name="Sorensen J.L."/>
            <person name="Fitzpatrick D.A."/>
            <person name="Frisvad J.C."/>
            <person name="Nielsen K.L."/>
        </authorList>
    </citation>
    <scope>NUCLEOTIDE SEQUENCE</scope>
    <source>
        <strain evidence="9">IBT 12815</strain>
    </source>
</reference>
<name>A0AAD6E126_9EURO</name>
<feature type="repeat" description="ANK" evidence="7">
    <location>
        <begin position="45"/>
        <end position="79"/>
    </location>
</feature>
<dbReference type="AlphaFoldDB" id="A0AAD6E126"/>
<gene>
    <name evidence="9" type="ORF">N7537_008764</name>
</gene>
<evidence type="ECO:0000256" key="8">
    <source>
        <dbReference type="SAM" id="Phobius"/>
    </source>
</evidence>
<keyword evidence="10" id="KW-1185">Reference proteome</keyword>
<dbReference type="Pfam" id="PF12796">
    <property type="entry name" value="Ank_2"/>
    <property type="match status" value="4"/>
</dbReference>
<dbReference type="RefSeq" id="XP_056751894.1">
    <property type="nucleotide sequence ID" value="XM_056899818.1"/>
</dbReference>
<keyword evidence="6 8" id="KW-0472">Membrane</keyword>
<keyword evidence="5 7" id="KW-0040">ANK repeat</keyword>
<dbReference type="SMART" id="SM00248">
    <property type="entry name" value="ANK"/>
    <property type="match status" value="12"/>
</dbReference>
<evidence type="ECO:0000256" key="7">
    <source>
        <dbReference type="PROSITE-ProRule" id="PRU00023"/>
    </source>
</evidence>
<comment type="caution">
    <text evidence="9">The sequence shown here is derived from an EMBL/GenBank/DDBJ whole genome shotgun (WGS) entry which is preliminary data.</text>
</comment>
<feature type="transmembrane region" description="Helical" evidence="8">
    <location>
        <begin position="684"/>
        <end position="702"/>
    </location>
</feature>
<keyword evidence="2 8" id="KW-0812">Transmembrane</keyword>
<feature type="transmembrane region" description="Helical" evidence="8">
    <location>
        <begin position="714"/>
        <end position="735"/>
    </location>
</feature>
<feature type="repeat" description="ANK" evidence="7">
    <location>
        <begin position="181"/>
        <end position="213"/>
    </location>
</feature>
<evidence type="ECO:0000256" key="4">
    <source>
        <dbReference type="ARBA" id="ARBA00022989"/>
    </source>
</evidence>
<proteinExistence type="predicted"/>
<evidence type="ECO:0000313" key="10">
    <source>
        <dbReference type="Proteomes" id="UP001213799"/>
    </source>
</evidence>
<dbReference type="PROSITE" id="PS50088">
    <property type="entry name" value="ANK_REPEAT"/>
    <property type="match status" value="10"/>
</dbReference>
<feature type="repeat" description="ANK" evidence="7">
    <location>
        <begin position="113"/>
        <end position="145"/>
    </location>
</feature>
<dbReference type="GO" id="GO:0046873">
    <property type="term" value="F:metal ion transmembrane transporter activity"/>
    <property type="evidence" value="ECO:0007669"/>
    <property type="project" value="InterPro"/>
</dbReference>
<dbReference type="PANTHER" id="PTHR24171">
    <property type="entry name" value="ANKYRIN REPEAT DOMAIN-CONTAINING PROTEIN 39-RELATED"/>
    <property type="match status" value="1"/>
</dbReference>
<evidence type="ECO:0000256" key="1">
    <source>
        <dbReference type="ARBA" id="ARBA00004141"/>
    </source>
</evidence>
<dbReference type="Gene3D" id="1.25.40.20">
    <property type="entry name" value="Ankyrin repeat-containing domain"/>
    <property type="match status" value="4"/>
</dbReference>
<dbReference type="SUPFAM" id="SSF144083">
    <property type="entry name" value="Magnesium transport protein CorA, transmembrane region"/>
    <property type="match status" value="1"/>
</dbReference>
<organism evidence="9 10">
    <name type="scientific">Penicillium hordei</name>
    <dbReference type="NCBI Taxonomy" id="40994"/>
    <lineage>
        <taxon>Eukaryota</taxon>
        <taxon>Fungi</taxon>
        <taxon>Dikarya</taxon>
        <taxon>Ascomycota</taxon>
        <taxon>Pezizomycotina</taxon>
        <taxon>Eurotiomycetes</taxon>
        <taxon>Eurotiomycetidae</taxon>
        <taxon>Eurotiales</taxon>
        <taxon>Aspergillaceae</taxon>
        <taxon>Penicillium</taxon>
    </lineage>
</organism>
<evidence type="ECO:0000256" key="3">
    <source>
        <dbReference type="ARBA" id="ARBA00022737"/>
    </source>
</evidence>
<feature type="repeat" description="ANK" evidence="7">
    <location>
        <begin position="214"/>
        <end position="246"/>
    </location>
</feature>
<sequence length="750" mass="82118">MARPKNDWQNWLWSMDLYKAATAGKEDEVLLFLEKGADVNAQGGRYGTTLQAAAAAWKQRPEIVKLLLEKGADVNAQGGEYGNALQAAVWQGNPKIVKLLLEEGADVNAQGGKYGNALQAAASEGYLNFVKLFLEKGADVNAQGGRYGTTLQAAAAAWKQRPEIVKLLLEKGADVNAQGGEYGNALQAAVSKGNLETVKLLLRKGADINAQAGEYGNALQAAVSTGNPKIVELLLEEGADVNAQGGKYGNALQAAASEGYPNFVKLFLEKGADVNAQGGRYGNTLQAAAAAWQKRPEIVELLLEEGADVNAQGGEYGNALQAAAWSGSSETVKLLLDKGADINSRDGSEGRTPLHLAVEAGSISAVAQLLKQGALTNIRDFSDLNPLELAAQRGDYRIALLLLLRSTDSHSFVKASTWRTLLPGSPGHLEMTIANTTTIRKTSESDITSRGYPLSQEVKEFAARTDDFMGVNSGSRRILLSDTSDLDIRGLEKTYGILWMMTKRQDITASESALESKIYFSTSEYAQVPSRAADLFAPLVQQLLQEWDRTFQAAESRLAIKRTELLRANGRNPRLIRDLLGDAQLWDLLRRSCNKQIAELMAFRNKYESQSWVVLRDNESTGSEEENKAMVIFQDQINRLEEVYSEGLKALMETSKDLIQLEFNLTSISEAQKSASTNKSMKRLSWITFVFLPLMFIASLFGMNIDILASNPPWWFYILFAVATTLLTLAVWLIFKHNSDPEQDLENGQR</sequence>
<evidence type="ECO:0000256" key="6">
    <source>
        <dbReference type="ARBA" id="ARBA00023136"/>
    </source>
</evidence>
<feature type="repeat" description="ANK" evidence="7">
    <location>
        <begin position="247"/>
        <end position="279"/>
    </location>
</feature>
<evidence type="ECO:0000256" key="5">
    <source>
        <dbReference type="ARBA" id="ARBA00023043"/>
    </source>
</evidence>
<keyword evidence="3" id="KW-0677">Repeat</keyword>
<dbReference type="GeneID" id="81590060"/>
<reference evidence="9" key="2">
    <citation type="submission" date="2023-01" db="EMBL/GenBank/DDBJ databases">
        <authorList>
            <person name="Petersen C."/>
        </authorList>
    </citation>
    <scope>NUCLEOTIDE SEQUENCE</scope>
    <source>
        <strain evidence="9">IBT 12815</strain>
    </source>
</reference>
<dbReference type="Pfam" id="PF00023">
    <property type="entry name" value="Ank"/>
    <property type="match status" value="1"/>
</dbReference>
<dbReference type="InterPro" id="IPR045863">
    <property type="entry name" value="CorA_TM1_TM2"/>
</dbReference>
<accession>A0AAD6E126</accession>
<dbReference type="Pfam" id="PF01544">
    <property type="entry name" value="CorA"/>
    <property type="match status" value="1"/>
</dbReference>
<dbReference type="InterPro" id="IPR036770">
    <property type="entry name" value="Ankyrin_rpt-contain_sf"/>
</dbReference>
<dbReference type="InterPro" id="IPR002523">
    <property type="entry name" value="MgTranspt_CorA/ZnTranspt_ZntB"/>
</dbReference>